<feature type="domain" description="Fe2OG dioxygenase" evidence="5">
    <location>
        <begin position="180"/>
        <end position="286"/>
    </location>
</feature>
<evidence type="ECO:0000259" key="5">
    <source>
        <dbReference type="PROSITE" id="PS51471"/>
    </source>
</evidence>
<name>A0A7N0U2Q1_KALFE</name>
<dbReference type="Gene3D" id="2.60.120.330">
    <property type="entry name" value="B-lactam Antibiotic, Isopenicillin N Synthase, Chain"/>
    <property type="match status" value="1"/>
</dbReference>
<dbReference type="Proteomes" id="UP000594263">
    <property type="component" value="Unplaced"/>
</dbReference>
<protein>
    <recommendedName>
        <fullName evidence="5">Fe2OG dioxygenase domain-containing protein</fullName>
    </recommendedName>
</protein>
<keyword evidence="2 4" id="KW-0479">Metal-binding</keyword>
<dbReference type="SUPFAM" id="SSF51197">
    <property type="entry name" value="Clavaminate synthase-like"/>
    <property type="match status" value="1"/>
</dbReference>
<dbReference type="InterPro" id="IPR005123">
    <property type="entry name" value="Oxoglu/Fe-dep_dioxygenase_dom"/>
</dbReference>
<dbReference type="InterPro" id="IPR026992">
    <property type="entry name" value="DIOX_N"/>
</dbReference>
<dbReference type="EnsemblPlants" id="Kaladp0053s0078.1.v1.1">
    <property type="protein sequence ID" value="Kaladp0053s0078.1.v1.1"/>
    <property type="gene ID" value="Kaladp0053s0078.v1.1"/>
</dbReference>
<accession>A0A7N0U2Q1</accession>
<reference evidence="6" key="1">
    <citation type="submission" date="2021-01" db="UniProtKB">
        <authorList>
            <consortium name="EnsemblPlants"/>
        </authorList>
    </citation>
    <scope>IDENTIFICATION</scope>
</reference>
<dbReference type="Pfam" id="PF14226">
    <property type="entry name" value="DIOX_N"/>
    <property type="match status" value="1"/>
</dbReference>
<dbReference type="AlphaFoldDB" id="A0A7N0U2Q1"/>
<organism evidence="6 7">
    <name type="scientific">Kalanchoe fedtschenkoi</name>
    <name type="common">Lavender scallops</name>
    <name type="synonym">South American air plant</name>
    <dbReference type="NCBI Taxonomy" id="63787"/>
    <lineage>
        <taxon>Eukaryota</taxon>
        <taxon>Viridiplantae</taxon>
        <taxon>Streptophyta</taxon>
        <taxon>Embryophyta</taxon>
        <taxon>Tracheophyta</taxon>
        <taxon>Spermatophyta</taxon>
        <taxon>Magnoliopsida</taxon>
        <taxon>eudicotyledons</taxon>
        <taxon>Gunneridae</taxon>
        <taxon>Pentapetalae</taxon>
        <taxon>Saxifragales</taxon>
        <taxon>Crassulaceae</taxon>
        <taxon>Kalanchoe</taxon>
    </lineage>
</organism>
<dbReference type="InterPro" id="IPR050295">
    <property type="entry name" value="Plant_2OG-oxidoreductases"/>
</dbReference>
<proteinExistence type="inferred from homology"/>
<dbReference type="InterPro" id="IPR027443">
    <property type="entry name" value="IPNS-like_sf"/>
</dbReference>
<evidence type="ECO:0000313" key="7">
    <source>
        <dbReference type="Proteomes" id="UP000594263"/>
    </source>
</evidence>
<dbReference type="PANTHER" id="PTHR47991">
    <property type="entry name" value="OXOGLUTARATE/IRON-DEPENDENT DIOXYGENASE"/>
    <property type="match status" value="1"/>
</dbReference>
<evidence type="ECO:0000313" key="6">
    <source>
        <dbReference type="EnsemblPlants" id="Kaladp0053s0078.1.v1.1"/>
    </source>
</evidence>
<keyword evidence="4" id="KW-0560">Oxidoreductase</keyword>
<dbReference type="Pfam" id="PF03171">
    <property type="entry name" value="2OG-FeII_Oxy"/>
    <property type="match status" value="1"/>
</dbReference>
<keyword evidence="7" id="KW-1185">Reference proteome</keyword>
<evidence type="ECO:0000256" key="2">
    <source>
        <dbReference type="ARBA" id="ARBA00022723"/>
    </source>
</evidence>
<sequence>MDPSHTKFGGSLKVVSVQELAKERLAEIPLRYIRPGLEPAAAAGPELQVPLIDMQKLLSDEFKQAELLKLHTACADWGFFQIINHGVSDGLLEELKRGTREFFKLPAEEKQKFEQLEDEVEGYGQMFVTSEEQKLDWADMFYVVTLPTSLRRPHLLPKLPLTFREAVEAYSLEVKSLARKISLALSESLEVDPSELEESLPELAVGLTPHSDSGCLTILLEVTDQSGLEIRKDGKLIPIRPMANAFVVNVGDVLEILSNGAYRSIEHRAVVNSEKERLSIATFMMPGVDGVISPAPSLVRQDAPARFKRIGTVEYFRRFFSKELEGKSHLENLKI</sequence>
<dbReference type="GO" id="GO:0016491">
    <property type="term" value="F:oxidoreductase activity"/>
    <property type="evidence" value="ECO:0007669"/>
    <property type="project" value="UniProtKB-KW"/>
</dbReference>
<dbReference type="InterPro" id="IPR044861">
    <property type="entry name" value="IPNS-like_FE2OG_OXY"/>
</dbReference>
<dbReference type="Gramene" id="Kaladp0053s0078.1.v1.1">
    <property type="protein sequence ID" value="Kaladp0053s0078.1.v1.1"/>
    <property type="gene ID" value="Kaladp0053s0078.v1.1"/>
</dbReference>
<dbReference type="PROSITE" id="PS51471">
    <property type="entry name" value="FE2OG_OXY"/>
    <property type="match status" value="1"/>
</dbReference>
<dbReference type="GO" id="GO:0046872">
    <property type="term" value="F:metal ion binding"/>
    <property type="evidence" value="ECO:0007669"/>
    <property type="project" value="UniProtKB-KW"/>
</dbReference>
<evidence type="ECO:0000256" key="4">
    <source>
        <dbReference type="RuleBase" id="RU003682"/>
    </source>
</evidence>
<dbReference type="FunFam" id="2.60.120.330:FF:000079">
    <property type="entry name" value="Protein SRG1"/>
    <property type="match status" value="1"/>
</dbReference>
<evidence type="ECO:0000256" key="3">
    <source>
        <dbReference type="ARBA" id="ARBA00023004"/>
    </source>
</evidence>
<keyword evidence="3 4" id="KW-0408">Iron</keyword>
<dbReference type="OMA" id="NIDEEYM"/>
<comment type="similarity">
    <text evidence="1 4">Belongs to the iron/ascorbate-dependent oxidoreductase family.</text>
</comment>
<evidence type="ECO:0000256" key="1">
    <source>
        <dbReference type="ARBA" id="ARBA00008056"/>
    </source>
</evidence>